<comment type="caution">
    <text evidence="3">The sequence shown here is derived from an EMBL/GenBank/DDBJ whole genome shotgun (WGS) entry which is preliminary data.</text>
</comment>
<dbReference type="Pfam" id="PF13840">
    <property type="entry name" value="ACT_7"/>
    <property type="match status" value="1"/>
</dbReference>
<sequence>MTGEMDLKRLLAEMSPQLCGLDWGYATAPAVPFGVMPFATVAEDEGMTLIAPMADLAKAGLAAQGPFARITLTIHSALQAVGLTAAVAGALAAEGISANVVAGFYHDHIFLPASDAHRAMAALRRLTDA</sequence>
<protein>
    <submittedName>
        <fullName evidence="3">Transporter</fullName>
    </submittedName>
</protein>
<organism evidence="3 4">
    <name type="scientific">Gemmobacter aquaticus</name>
    <dbReference type="NCBI Taxonomy" id="490185"/>
    <lineage>
        <taxon>Bacteria</taxon>
        <taxon>Pseudomonadati</taxon>
        <taxon>Pseudomonadota</taxon>
        <taxon>Alphaproteobacteria</taxon>
        <taxon>Rhodobacterales</taxon>
        <taxon>Paracoccaceae</taxon>
        <taxon>Gemmobacter</taxon>
    </lineage>
</organism>
<dbReference type="EMBL" id="BMLP01000002">
    <property type="protein sequence ID" value="GGO31017.1"/>
    <property type="molecule type" value="Genomic_DNA"/>
</dbReference>
<evidence type="ECO:0000259" key="2">
    <source>
        <dbReference type="Pfam" id="PF13840"/>
    </source>
</evidence>
<evidence type="ECO:0000313" key="3">
    <source>
        <dbReference type="EMBL" id="GGO31017.1"/>
    </source>
</evidence>
<dbReference type="SUPFAM" id="SSF55021">
    <property type="entry name" value="ACT-like"/>
    <property type="match status" value="2"/>
</dbReference>
<dbReference type="PANTHER" id="PTHR39199">
    <property type="entry name" value="BLR5128 PROTEIN"/>
    <property type="match status" value="1"/>
</dbReference>
<reference evidence="3 4" key="1">
    <citation type="journal article" date="2014" name="Int. J. Syst. Evol. Microbiol.">
        <title>Complete genome sequence of Corynebacterium casei LMG S-19264T (=DSM 44701T), isolated from a smear-ripened cheese.</title>
        <authorList>
            <consortium name="US DOE Joint Genome Institute (JGI-PGF)"/>
            <person name="Walter F."/>
            <person name="Albersmeier A."/>
            <person name="Kalinowski J."/>
            <person name="Ruckert C."/>
        </authorList>
    </citation>
    <scope>NUCLEOTIDE SEQUENCE [LARGE SCALE GENOMIC DNA]</scope>
    <source>
        <strain evidence="3 4">CGMCC 1.7029</strain>
    </source>
</reference>
<dbReference type="InterPro" id="IPR018717">
    <property type="entry name" value="DUF2241"/>
</dbReference>
<evidence type="ECO:0000259" key="1">
    <source>
        <dbReference type="Pfam" id="PF10000"/>
    </source>
</evidence>
<evidence type="ECO:0000313" key="4">
    <source>
        <dbReference type="Proteomes" id="UP000598196"/>
    </source>
</evidence>
<feature type="domain" description="CASTOR ACT" evidence="2">
    <location>
        <begin position="70"/>
        <end position="125"/>
    </location>
</feature>
<dbReference type="Gene3D" id="3.30.2130.10">
    <property type="entry name" value="VC0802-like"/>
    <property type="match status" value="1"/>
</dbReference>
<dbReference type="Proteomes" id="UP000598196">
    <property type="component" value="Unassembled WGS sequence"/>
</dbReference>
<dbReference type="OrthoDB" id="517867at2"/>
<dbReference type="PANTHER" id="PTHR39199:SF1">
    <property type="entry name" value="BLR5128 PROTEIN"/>
    <property type="match status" value="1"/>
</dbReference>
<name>A0A917YJ02_9RHOB</name>
<dbReference type="AlphaFoldDB" id="A0A917YJ02"/>
<gene>
    <name evidence="3" type="ORF">GCM10010991_16440</name>
</gene>
<keyword evidence="4" id="KW-1185">Reference proteome</keyword>
<feature type="domain" description="DUF2241" evidence="1">
    <location>
        <begin position="2"/>
        <end position="67"/>
    </location>
</feature>
<dbReference type="Pfam" id="PF10000">
    <property type="entry name" value="ACT_3"/>
    <property type="match status" value="1"/>
</dbReference>
<dbReference type="InterPro" id="IPR027795">
    <property type="entry name" value="CASTOR_ACT_dom"/>
</dbReference>
<proteinExistence type="predicted"/>
<accession>A0A917YJ02</accession>
<dbReference type="InterPro" id="IPR045865">
    <property type="entry name" value="ACT-like_dom_sf"/>
</dbReference>